<dbReference type="InterPro" id="IPR008670">
    <property type="entry name" value="CoA_reduct_LuxC"/>
</dbReference>
<gene>
    <name evidence="2" type="ORF">JYU14_03230</name>
</gene>
<proteinExistence type="predicted"/>
<organism evidence="2 3">
    <name type="scientific">Simkania negevensis</name>
    <dbReference type="NCBI Taxonomy" id="83561"/>
    <lineage>
        <taxon>Bacteria</taxon>
        <taxon>Pseudomonadati</taxon>
        <taxon>Chlamydiota</taxon>
        <taxon>Chlamydiia</taxon>
        <taxon>Parachlamydiales</taxon>
        <taxon>Simkaniaceae</taxon>
        <taxon>Simkania</taxon>
    </lineage>
</organism>
<keyword evidence="3" id="KW-1185">Reference proteome</keyword>
<evidence type="ECO:0000313" key="3">
    <source>
        <dbReference type="Proteomes" id="UP000722121"/>
    </source>
</evidence>
<comment type="caution">
    <text evidence="2">The sequence shown here is derived from an EMBL/GenBank/DDBJ whole genome shotgun (WGS) entry which is preliminary data.</text>
</comment>
<reference evidence="2 3" key="1">
    <citation type="submission" date="2021-02" db="EMBL/GenBank/DDBJ databases">
        <title>Activity-based single-cell genomes from oceanic crustal fluid captures similar information to metagenomic and metatranscriptomic surveys with orders of magnitude less sampling.</title>
        <authorList>
            <person name="D'Angelo T.S."/>
            <person name="Orcutt B.N."/>
        </authorList>
    </citation>
    <scope>NUCLEOTIDE SEQUENCE [LARGE SCALE GENOMIC DNA]</scope>
    <source>
        <strain evidence="2">AH-315-G07</strain>
    </source>
</reference>
<keyword evidence="1" id="KW-0521">NADP</keyword>
<dbReference type="EMBL" id="JAFITR010000061">
    <property type="protein sequence ID" value="MBN4067076.1"/>
    <property type="molecule type" value="Genomic_DNA"/>
</dbReference>
<sequence>MVITDDALERDIAAFVSNENRLQTFSYREIRDALHSLSVALSSRRHPLYEQYRPLGLAFLLSFLSSCNLDKLVKFSLRSLEAIDRIVSIEGTRCCCIPRGVVGHWIAGNVPLLGLLSLIQAMLTKNRSIVKISSRQKDYISPVLDALATVSDVGRALASSVKVVQFSGSEQEANLAMAEACTVRIAWGGEEAVRSIKALPSYSDDVETVVFGPKLSVAVIDHALMNEERYDKLVADVILFNQNICSSPHTLFVKGDKKALLRVTICIKEAFDRATTSPDFPKSEPHEAIDILTYRALQWMEGEALHASKGTEWTIHTHDQLGLLSWQGARTLQLYSVKDWAVPLRYLPHNLQTVSHCLNRHDLDELINLWKYSGVTRFPRIGNAHHYTQPWDGVILLDRLVKWLYIEDQ</sequence>
<evidence type="ECO:0000256" key="1">
    <source>
        <dbReference type="ARBA" id="ARBA00022857"/>
    </source>
</evidence>
<dbReference type="InterPro" id="IPR016161">
    <property type="entry name" value="Ald_DH/histidinol_DH"/>
</dbReference>
<dbReference type="Proteomes" id="UP000722121">
    <property type="component" value="Unassembled WGS sequence"/>
</dbReference>
<evidence type="ECO:0008006" key="4">
    <source>
        <dbReference type="Google" id="ProtNLM"/>
    </source>
</evidence>
<dbReference type="Pfam" id="PF05893">
    <property type="entry name" value="LuxC"/>
    <property type="match status" value="1"/>
</dbReference>
<name>A0ABS3AQR8_9BACT</name>
<accession>A0ABS3AQR8</accession>
<protein>
    <recommendedName>
        <fullName evidence="4">Long-chain-fatty-acyl-CoA reductase</fullName>
    </recommendedName>
</protein>
<evidence type="ECO:0000313" key="2">
    <source>
        <dbReference type="EMBL" id="MBN4067076.1"/>
    </source>
</evidence>
<dbReference type="SUPFAM" id="SSF53720">
    <property type="entry name" value="ALDH-like"/>
    <property type="match status" value="1"/>
</dbReference>